<comment type="similarity">
    <text evidence="1">Belongs to the sigma-70 factor family. ECF subfamily.</text>
</comment>
<dbReference type="PANTHER" id="PTHR43133">
    <property type="entry name" value="RNA POLYMERASE ECF-TYPE SIGMA FACTO"/>
    <property type="match status" value="1"/>
</dbReference>
<dbReference type="InterPro" id="IPR039425">
    <property type="entry name" value="RNA_pol_sigma-70-like"/>
</dbReference>
<dbReference type="InterPro" id="IPR013324">
    <property type="entry name" value="RNA_pol_sigma_r3/r4-like"/>
</dbReference>
<protein>
    <submittedName>
        <fullName evidence="6">Sigma-70 family RNA polymerase sigma factor</fullName>
    </submittedName>
</protein>
<sequence>MQDDDLTHQWQLALAGDRTSFQALLDGTYGLMFQYGCKFTRDRELVKDGIQDVFLEIFEKRATINADIPPKAYLLASLRRRLHRLGERQRWVVLEEDLPEQEGFGIEMSFEHHLIHSETTRDEADQLARLINQLPARQQEALYLRFFQGLERDDIAYLMDIQPQSVSNLQQEAFKWLRLQWKPFMGLFPLILPALLFFEKKI</sequence>
<organism evidence="6 7">
    <name type="scientific">Dyadobacter sandarakinus</name>
    <dbReference type="NCBI Taxonomy" id="2747268"/>
    <lineage>
        <taxon>Bacteria</taxon>
        <taxon>Pseudomonadati</taxon>
        <taxon>Bacteroidota</taxon>
        <taxon>Cytophagia</taxon>
        <taxon>Cytophagales</taxon>
        <taxon>Spirosomataceae</taxon>
        <taxon>Dyadobacter</taxon>
    </lineage>
</organism>
<dbReference type="EMBL" id="CP056775">
    <property type="protein sequence ID" value="QRR00273.1"/>
    <property type="molecule type" value="Genomic_DNA"/>
</dbReference>
<evidence type="ECO:0000256" key="4">
    <source>
        <dbReference type="ARBA" id="ARBA00023163"/>
    </source>
</evidence>
<dbReference type="Gene3D" id="1.10.10.10">
    <property type="entry name" value="Winged helix-like DNA-binding domain superfamily/Winged helix DNA-binding domain"/>
    <property type="match status" value="1"/>
</dbReference>
<dbReference type="PANTHER" id="PTHR43133:SF46">
    <property type="entry name" value="RNA POLYMERASE SIGMA-70 FACTOR ECF SUBFAMILY"/>
    <property type="match status" value="1"/>
</dbReference>
<evidence type="ECO:0000259" key="5">
    <source>
        <dbReference type="Pfam" id="PF08281"/>
    </source>
</evidence>
<proteinExistence type="inferred from homology"/>
<dbReference type="InterPro" id="IPR036388">
    <property type="entry name" value="WH-like_DNA-bd_sf"/>
</dbReference>
<dbReference type="InterPro" id="IPR014284">
    <property type="entry name" value="RNA_pol_sigma-70_dom"/>
</dbReference>
<dbReference type="RefSeq" id="WP_204661144.1">
    <property type="nucleotide sequence ID" value="NZ_CP056775.1"/>
</dbReference>
<name>A0ABX7I4X6_9BACT</name>
<dbReference type="NCBIfam" id="TIGR02937">
    <property type="entry name" value="sigma70-ECF"/>
    <property type="match status" value="1"/>
</dbReference>
<evidence type="ECO:0000313" key="7">
    <source>
        <dbReference type="Proteomes" id="UP000612680"/>
    </source>
</evidence>
<gene>
    <name evidence="6" type="ORF">HWI92_04820</name>
</gene>
<dbReference type="InterPro" id="IPR013325">
    <property type="entry name" value="RNA_pol_sigma_r2"/>
</dbReference>
<dbReference type="Pfam" id="PF08281">
    <property type="entry name" value="Sigma70_r4_2"/>
    <property type="match status" value="1"/>
</dbReference>
<dbReference type="InterPro" id="IPR013249">
    <property type="entry name" value="RNA_pol_sigma70_r4_t2"/>
</dbReference>
<evidence type="ECO:0000313" key="6">
    <source>
        <dbReference type="EMBL" id="QRR00273.1"/>
    </source>
</evidence>
<keyword evidence="2" id="KW-0805">Transcription regulation</keyword>
<keyword evidence="7" id="KW-1185">Reference proteome</keyword>
<dbReference type="Gene3D" id="1.10.1740.10">
    <property type="match status" value="1"/>
</dbReference>
<keyword evidence="3" id="KW-0731">Sigma factor</keyword>
<evidence type="ECO:0000256" key="1">
    <source>
        <dbReference type="ARBA" id="ARBA00010641"/>
    </source>
</evidence>
<dbReference type="Proteomes" id="UP000612680">
    <property type="component" value="Chromosome"/>
</dbReference>
<dbReference type="SUPFAM" id="SSF88946">
    <property type="entry name" value="Sigma2 domain of RNA polymerase sigma factors"/>
    <property type="match status" value="1"/>
</dbReference>
<evidence type="ECO:0000256" key="3">
    <source>
        <dbReference type="ARBA" id="ARBA00023082"/>
    </source>
</evidence>
<reference evidence="6 7" key="1">
    <citation type="submission" date="2020-06" db="EMBL/GenBank/DDBJ databases">
        <title>Dyadobacter sandarakinus sp. nov., isolated from the soil of the Arctic Yellow River Station.</title>
        <authorList>
            <person name="Zhang Y."/>
            <person name="Peng F."/>
        </authorList>
    </citation>
    <scope>NUCLEOTIDE SEQUENCE [LARGE SCALE GENOMIC DNA]</scope>
    <source>
        <strain evidence="6 7">Q3-56</strain>
    </source>
</reference>
<keyword evidence="4" id="KW-0804">Transcription</keyword>
<evidence type="ECO:0000256" key="2">
    <source>
        <dbReference type="ARBA" id="ARBA00023015"/>
    </source>
</evidence>
<dbReference type="SUPFAM" id="SSF88659">
    <property type="entry name" value="Sigma3 and sigma4 domains of RNA polymerase sigma factors"/>
    <property type="match status" value="1"/>
</dbReference>
<feature type="domain" description="RNA polymerase sigma factor 70 region 4 type 2" evidence="5">
    <location>
        <begin position="125"/>
        <end position="175"/>
    </location>
</feature>
<dbReference type="CDD" id="cd06171">
    <property type="entry name" value="Sigma70_r4"/>
    <property type="match status" value="1"/>
</dbReference>
<accession>A0ABX7I4X6</accession>